<dbReference type="PROSITE" id="PS51257">
    <property type="entry name" value="PROKAR_LIPOPROTEIN"/>
    <property type="match status" value="1"/>
</dbReference>
<accession>A0A9D1EMW9</accession>
<dbReference type="PANTHER" id="PTHR34408">
    <property type="entry name" value="FAMILY PROTEIN, PUTATIVE-RELATED"/>
    <property type="match status" value="1"/>
</dbReference>
<dbReference type="SMART" id="SM00287">
    <property type="entry name" value="SH3b"/>
    <property type="match status" value="1"/>
</dbReference>
<feature type="compositionally biased region" description="Low complexity" evidence="1">
    <location>
        <begin position="58"/>
        <end position="81"/>
    </location>
</feature>
<dbReference type="PROSITE" id="PS51781">
    <property type="entry name" value="SH3B"/>
    <property type="match status" value="1"/>
</dbReference>
<sequence>MNSFKKILAFVLAAVMSVSMLAACGQTVEEPETTTAPDVTTVSEPTQAPDVTQVPDNTVAPDTTAPTTTPEVTTTPATTTEATTTSAATTSGDNFTVEEMSATMYATDAVNVRSGPSVDYDRIGGLQAGDVANVTGRASTGWYRVDYNGKVGYVSSAYLTTEAPSSVPDTGDDDEEIIIDDGDDGDITIPEGTVEYGDWASDNGWEYMLSLMKDSKYVTVLNQIAEGMQNLETEILIEPVITEDEASDFAQLILPLIAVEYCYVDRVESVDVYPGSGIIRSVNVSYYVDTKAEADAMVAELRSKVNSVLSNLRSSWSDYQKIQYLHDWLVLNSTPDEESIGGPHATNAYGAIVEGEPTCLGYAKGMFYLLSKAGYDTTFGVGVGNEAKHIWVKIKLGSGWYNIDATWDDPLTPTADDPDLVYYDYFLVTDEFMERSYAQIYDMRFFNEPSANSLTYNWHNVNGYYATSMSEAEDIIRQATEDAVSGGGRYEYVRIKFSSADLYNEFSSKYTRNNYNSEILSDISSSYTCDNKYLGSKTWTLTYRLDRE</sequence>
<dbReference type="Gene3D" id="3.10.620.30">
    <property type="match status" value="1"/>
</dbReference>
<evidence type="ECO:0000313" key="5">
    <source>
        <dbReference type="Proteomes" id="UP000823982"/>
    </source>
</evidence>
<dbReference type="InterPro" id="IPR052354">
    <property type="entry name" value="Cell_Wall_Dynamics_Protein"/>
</dbReference>
<dbReference type="InterPro" id="IPR038765">
    <property type="entry name" value="Papain-like_cys_pep_sf"/>
</dbReference>
<dbReference type="Proteomes" id="UP000823982">
    <property type="component" value="Unassembled WGS sequence"/>
</dbReference>
<name>A0A9D1EMW9_9FIRM</name>
<comment type="caution">
    <text evidence="4">The sequence shown here is derived from an EMBL/GenBank/DDBJ whole genome shotgun (WGS) entry which is preliminary data.</text>
</comment>
<evidence type="ECO:0000256" key="1">
    <source>
        <dbReference type="SAM" id="MobiDB-lite"/>
    </source>
</evidence>
<evidence type="ECO:0000256" key="2">
    <source>
        <dbReference type="SAM" id="SignalP"/>
    </source>
</evidence>
<dbReference type="Gene3D" id="2.30.30.40">
    <property type="entry name" value="SH3 Domains"/>
    <property type="match status" value="1"/>
</dbReference>
<dbReference type="Pfam" id="PF08239">
    <property type="entry name" value="SH3_3"/>
    <property type="match status" value="1"/>
</dbReference>
<dbReference type="InterPro" id="IPR036028">
    <property type="entry name" value="SH3-like_dom_sf"/>
</dbReference>
<organism evidence="4 5">
    <name type="scientific">Candidatus Faeciplasma gallinarum</name>
    <dbReference type="NCBI Taxonomy" id="2840799"/>
    <lineage>
        <taxon>Bacteria</taxon>
        <taxon>Bacillati</taxon>
        <taxon>Bacillota</taxon>
        <taxon>Clostridia</taxon>
        <taxon>Eubacteriales</taxon>
        <taxon>Oscillospiraceae</taxon>
        <taxon>Oscillospiraceae incertae sedis</taxon>
        <taxon>Candidatus Faeciplasma</taxon>
    </lineage>
</organism>
<dbReference type="AlphaFoldDB" id="A0A9D1EMW9"/>
<dbReference type="EMBL" id="DVIR01000004">
    <property type="protein sequence ID" value="HIS23857.1"/>
    <property type="molecule type" value="Genomic_DNA"/>
</dbReference>
<feature type="region of interest" description="Disordered" evidence="1">
    <location>
        <begin position="28"/>
        <end position="81"/>
    </location>
</feature>
<protein>
    <submittedName>
        <fullName evidence="4">SH3 domain-containing protein</fullName>
    </submittedName>
</protein>
<gene>
    <name evidence="4" type="ORF">IAD01_00400</name>
</gene>
<feature type="chain" id="PRO_5038606879" evidence="2">
    <location>
        <begin position="23"/>
        <end position="548"/>
    </location>
</feature>
<proteinExistence type="predicted"/>
<dbReference type="PANTHER" id="PTHR34408:SF1">
    <property type="entry name" value="GLYCOSYL HYDROLASE FAMILY 19 DOMAIN-CONTAINING PROTEIN HI_1415"/>
    <property type="match status" value="1"/>
</dbReference>
<keyword evidence="2" id="KW-0732">Signal</keyword>
<reference evidence="4" key="1">
    <citation type="submission" date="2020-10" db="EMBL/GenBank/DDBJ databases">
        <authorList>
            <person name="Gilroy R."/>
        </authorList>
    </citation>
    <scope>NUCLEOTIDE SEQUENCE</scope>
    <source>
        <strain evidence="4">CHK157-1446</strain>
    </source>
</reference>
<dbReference type="InterPro" id="IPR003646">
    <property type="entry name" value="SH3-like_bac-type"/>
</dbReference>
<dbReference type="SUPFAM" id="SSF54001">
    <property type="entry name" value="Cysteine proteinases"/>
    <property type="match status" value="1"/>
</dbReference>
<feature type="signal peptide" evidence="2">
    <location>
        <begin position="1"/>
        <end position="22"/>
    </location>
</feature>
<evidence type="ECO:0000313" key="4">
    <source>
        <dbReference type="EMBL" id="HIS23857.1"/>
    </source>
</evidence>
<feature type="compositionally biased region" description="Polar residues" evidence="1">
    <location>
        <begin position="33"/>
        <end position="56"/>
    </location>
</feature>
<reference evidence="4" key="2">
    <citation type="journal article" date="2021" name="PeerJ">
        <title>Extensive microbial diversity within the chicken gut microbiome revealed by metagenomics and culture.</title>
        <authorList>
            <person name="Gilroy R."/>
            <person name="Ravi A."/>
            <person name="Getino M."/>
            <person name="Pursley I."/>
            <person name="Horton D.L."/>
            <person name="Alikhan N.F."/>
            <person name="Baker D."/>
            <person name="Gharbi K."/>
            <person name="Hall N."/>
            <person name="Watson M."/>
            <person name="Adriaenssens E.M."/>
            <person name="Foster-Nyarko E."/>
            <person name="Jarju S."/>
            <person name="Secka A."/>
            <person name="Antonio M."/>
            <person name="Oren A."/>
            <person name="Chaudhuri R.R."/>
            <person name="La Ragione R."/>
            <person name="Hildebrand F."/>
            <person name="Pallen M.J."/>
        </authorList>
    </citation>
    <scope>NUCLEOTIDE SEQUENCE</scope>
    <source>
        <strain evidence="4">CHK157-1446</strain>
    </source>
</reference>
<evidence type="ECO:0000259" key="3">
    <source>
        <dbReference type="PROSITE" id="PS51781"/>
    </source>
</evidence>
<dbReference type="SUPFAM" id="SSF50044">
    <property type="entry name" value="SH3-domain"/>
    <property type="match status" value="1"/>
</dbReference>
<feature type="domain" description="SH3b" evidence="3">
    <location>
        <begin position="99"/>
        <end position="163"/>
    </location>
</feature>